<feature type="chain" id="PRO_5038515141" evidence="7">
    <location>
        <begin position="34"/>
        <end position="212"/>
    </location>
</feature>
<feature type="transmembrane region" description="Helical" evidence="6">
    <location>
        <begin position="178"/>
        <end position="199"/>
    </location>
</feature>
<dbReference type="InterPro" id="IPR014755">
    <property type="entry name" value="Cu-Rt/internalin_Ig-like"/>
</dbReference>
<dbReference type="OrthoDB" id="5242236at2"/>
<comment type="subcellular location">
    <subcellularLocation>
        <location evidence="1">Cell envelope</location>
    </subcellularLocation>
</comment>
<feature type="domain" description="CopC" evidence="8">
    <location>
        <begin position="34"/>
        <end position="130"/>
    </location>
</feature>
<feature type="region of interest" description="Disordered" evidence="5">
    <location>
        <begin position="125"/>
        <end position="176"/>
    </location>
</feature>
<keyword evidence="6" id="KW-0812">Transmembrane</keyword>
<comment type="caution">
    <text evidence="9">The sequence shown here is derived from an EMBL/GenBank/DDBJ whole genome shotgun (WGS) entry which is preliminary data.</text>
</comment>
<feature type="compositionally biased region" description="Acidic residues" evidence="5">
    <location>
        <begin position="156"/>
        <end position="168"/>
    </location>
</feature>
<organism evidence="9 10">
    <name type="scientific">Halostreptopolyspora alba</name>
    <dbReference type="NCBI Taxonomy" id="2487137"/>
    <lineage>
        <taxon>Bacteria</taxon>
        <taxon>Bacillati</taxon>
        <taxon>Actinomycetota</taxon>
        <taxon>Actinomycetes</taxon>
        <taxon>Streptosporangiales</taxon>
        <taxon>Nocardiopsidaceae</taxon>
        <taxon>Halostreptopolyspora</taxon>
    </lineage>
</organism>
<dbReference type="GO" id="GO:0005886">
    <property type="term" value="C:plasma membrane"/>
    <property type="evidence" value="ECO:0007669"/>
    <property type="project" value="TreeGrafter"/>
</dbReference>
<dbReference type="Pfam" id="PF04234">
    <property type="entry name" value="CopC"/>
    <property type="match status" value="1"/>
</dbReference>
<dbReference type="PANTHER" id="PTHR34820:SF4">
    <property type="entry name" value="INNER MEMBRANE PROTEIN YEBZ"/>
    <property type="match status" value="1"/>
</dbReference>
<sequence length="212" mass="21672">MHTPPTVRRLAALVPATGAALLLGVATAPAALAHNTLISSSPEADEELDSAPDEVTLTFSDEVQTGGDSANTIVVTGPEDQTYEEGDVRVDGETASIDLRPLEAAGEHTIAYRIISADGHPVEDEFGFTLTGDGVAEQSGSQESDQANGGSGGGEAEADDEGGAEEPQDAASDPMSTYGPIGGVVAAIAVVALLVILLVRMRGRTDHTPPRE</sequence>
<keyword evidence="4" id="KW-0186">Copper</keyword>
<evidence type="ECO:0000313" key="10">
    <source>
        <dbReference type="Proteomes" id="UP000269198"/>
    </source>
</evidence>
<dbReference type="GO" id="GO:0030313">
    <property type="term" value="C:cell envelope"/>
    <property type="evidence" value="ECO:0007669"/>
    <property type="project" value="UniProtKB-SubCell"/>
</dbReference>
<keyword evidence="6" id="KW-0472">Membrane</keyword>
<evidence type="ECO:0000256" key="1">
    <source>
        <dbReference type="ARBA" id="ARBA00004196"/>
    </source>
</evidence>
<name>A0A3N0E7P6_9ACTN</name>
<evidence type="ECO:0000256" key="3">
    <source>
        <dbReference type="ARBA" id="ARBA00022729"/>
    </source>
</evidence>
<dbReference type="RefSeq" id="WP_123201996.1">
    <property type="nucleotide sequence ID" value="NZ_RJMB01000014.1"/>
</dbReference>
<dbReference type="GO" id="GO:0006825">
    <property type="term" value="P:copper ion transport"/>
    <property type="evidence" value="ECO:0007669"/>
    <property type="project" value="InterPro"/>
</dbReference>
<accession>A0A3N0E7P6</accession>
<dbReference type="Proteomes" id="UP000269198">
    <property type="component" value="Unassembled WGS sequence"/>
</dbReference>
<dbReference type="GO" id="GO:0005507">
    <property type="term" value="F:copper ion binding"/>
    <property type="evidence" value="ECO:0007669"/>
    <property type="project" value="InterPro"/>
</dbReference>
<dbReference type="PROSITE" id="PS51318">
    <property type="entry name" value="TAT"/>
    <property type="match status" value="1"/>
</dbReference>
<dbReference type="Gene3D" id="2.60.40.1220">
    <property type="match status" value="1"/>
</dbReference>
<feature type="signal peptide" evidence="7">
    <location>
        <begin position="1"/>
        <end position="33"/>
    </location>
</feature>
<dbReference type="EMBL" id="RJMB01000014">
    <property type="protein sequence ID" value="RNL83882.1"/>
    <property type="molecule type" value="Genomic_DNA"/>
</dbReference>
<evidence type="ECO:0000256" key="7">
    <source>
        <dbReference type="SAM" id="SignalP"/>
    </source>
</evidence>
<keyword evidence="10" id="KW-1185">Reference proteome</keyword>
<evidence type="ECO:0000256" key="4">
    <source>
        <dbReference type="ARBA" id="ARBA00023008"/>
    </source>
</evidence>
<keyword evidence="2" id="KW-0479">Metal-binding</keyword>
<gene>
    <name evidence="9" type="ORF">EFW17_14900</name>
</gene>
<evidence type="ECO:0000313" key="9">
    <source>
        <dbReference type="EMBL" id="RNL83882.1"/>
    </source>
</evidence>
<dbReference type="GO" id="GO:0046688">
    <property type="term" value="P:response to copper ion"/>
    <property type="evidence" value="ECO:0007669"/>
    <property type="project" value="InterPro"/>
</dbReference>
<keyword evidence="3 7" id="KW-0732">Signal</keyword>
<evidence type="ECO:0000256" key="6">
    <source>
        <dbReference type="SAM" id="Phobius"/>
    </source>
</evidence>
<protein>
    <submittedName>
        <fullName evidence="9">Copper resistance protein CopC</fullName>
    </submittedName>
</protein>
<proteinExistence type="predicted"/>
<dbReference type="SUPFAM" id="SSF81296">
    <property type="entry name" value="E set domains"/>
    <property type="match status" value="1"/>
</dbReference>
<evidence type="ECO:0000259" key="8">
    <source>
        <dbReference type="Pfam" id="PF04234"/>
    </source>
</evidence>
<dbReference type="InterPro" id="IPR006311">
    <property type="entry name" value="TAT_signal"/>
</dbReference>
<dbReference type="AlphaFoldDB" id="A0A3N0E7P6"/>
<keyword evidence="6" id="KW-1133">Transmembrane helix</keyword>
<evidence type="ECO:0000256" key="5">
    <source>
        <dbReference type="SAM" id="MobiDB-lite"/>
    </source>
</evidence>
<dbReference type="InterPro" id="IPR007348">
    <property type="entry name" value="CopC_dom"/>
</dbReference>
<reference evidence="9 10" key="1">
    <citation type="submission" date="2018-11" db="EMBL/GenBank/DDBJ databases">
        <title>The genome draft of YIM 96095.</title>
        <authorList>
            <person name="Tang S.-K."/>
            <person name="Chunyu W.-X."/>
            <person name="Feng Y.-Z."/>
        </authorList>
    </citation>
    <scope>NUCLEOTIDE SEQUENCE [LARGE SCALE GENOMIC DNA]</scope>
    <source>
        <strain evidence="9 10">YIM 96095</strain>
    </source>
</reference>
<dbReference type="PANTHER" id="PTHR34820">
    <property type="entry name" value="INNER MEMBRANE PROTEIN YEBZ"/>
    <property type="match status" value="1"/>
</dbReference>
<dbReference type="InterPro" id="IPR032694">
    <property type="entry name" value="CopC/D"/>
</dbReference>
<dbReference type="InterPro" id="IPR014756">
    <property type="entry name" value="Ig_E-set"/>
</dbReference>
<evidence type="ECO:0000256" key="2">
    <source>
        <dbReference type="ARBA" id="ARBA00022723"/>
    </source>
</evidence>
<dbReference type="GO" id="GO:0042597">
    <property type="term" value="C:periplasmic space"/>
    <property type="evidence" value="ECO:0007669"/>
    <property type="project" value="InterPro"/>
</dbReference>